<proteinExistence type="predicted"/>
<dbReference type="EMBL" id="GEDV01010807">
    <property type="protein sequence ID" value="JAP77750.1"/>
    <property type="molecule type" value="Transcribed_RNA"/>
</dbReference>
<name>A0A131YGY5_RHIAP</name>
<evidence type="ECO:0000256" key="2">
    <source>
        <dbReference type="SAM" id="SignalP"/>
    </source>
</evidence>
<feature type="chain" id="PRO_5007285113" description="8 kDa Amblyomma family member" evidence="2">
    <location>
        <begin position="25"/>
        <end position="82"/>
    </location>
</feature>
<accession>A0A131YGY5</accession>
<dbReference type="AlphaFoldDB" id="A0A131YGY5"/>
<feature type="signal peptide" evidence="2">
    <location>
        <begin position="1"/>
        <end position="24"/>
    </location>
</feature>
<evidence type="ECO:0000313" key="3">
    <source>
        <dbReference type="EMBL" id="JAP77750.1"/>
    </source>
</evidence>
<feature type="region of interest" description="Disordered" evidence="1">
    <location>
        <begin position="61"/>
        <end position="82"/>
    </location>
</feature>
<keyword evidence="2" id="KW-0732">Signal</keyword>
<reference evidence="3" key="1">
    <citation type="journal article" date="2016" name="Ticks Tick Borne Dis.">
        <title>De novo assembly and annotation of the salivary gland transcriptome of Rhipicephalus appendiculatus male and female ticks during blood feeding.</title>
        <authorList>
            <person name="de Castro M.H."/>
            <person name="de Klerk D."/>
            <person name="Pienaar R."/>
            <person name="Latif A.A."/>
            <person name="Rees D.J."/>
            <person name="Mans B.J."/>
        </authorList>
    </citation>
    <scope>NUCLEOTIDE SEQUENCE</scope>
    <source>
        <tissue evidence="3">Salivary glands</tissue>
    </source>
</reference>
<sequence length="82" mass="8675">MASNSLVFIFFAMALVLTADYTNARMGVCGNTCEVGPGNPAGGCNTGCSCKMTPGVNYNKRSNRGVGKCQPSKGRARRSKRH</sequence>
<evidence type="ECO:0000256" key="1">
    <source>
        <dbReference type="SAM" id="MobiDB-lite"/>
    </source>
</evidence>
<evidence type="ECO:0008006" key="4">
    <source>
        <dbReference type="Google" id="ProtNLM"/>
    </source>
</evidence>
<organism evidence="3">
    <name type="scientific">Rhipicephalus appendiculatus</name>
    <name type="common">Brown ear tick</name>
    <dbReference type="NCBI Taxonomy" id="34631"/>
    <lineage>
        <taxon>Eukaryota</taxon>
        <taxon>Metazoa</taxon>
        <taxon>Ecdysozoa</taxon>
        <taxon>Arthropoda</taxon>
        <taxon>Chelicerata</taxon>
        <taxon>Arachnida</taxon>
        <taxon>Acari</taxon>
        <taxon>Parasitiformes</taxon>
        <taxon>Ixodida</taxon>
        <taxon>Ixodoidea</taxon>
        <taxon>Ixodidae</taxon>
        <taxon>Rhipicephalinae</taxon>
        <taxon>Rhipicephalus</taxon>
        <taxon>Rhipicephalus</taxon>
    </lineage>
</organism>
<protein>
    <recommendedName>
        <fullName evidence="4">8 kDa Amblyomma family member</fullName>
    </recommendedName>
</protein>